<sequence>MHPLVRRAAVVIATGAFLLSGGAVYGSAQAQEAQAQPAQAQETPSANGPAVQAATLREAAAAQGRFVGTAIADGKLSNTTYTNIARTEFDSVTAENVMKWDTLEPSRNSFNYAPGDRLVNFAQANDQQIYGHTLVWHSQLPSWVTNGGFNATELNSVMTNHITNVVTHYRDSIEYWDVVNEVFNEDGTLRGSVFQNTIGQGYIANAFRAARAADPDAKLCINDYNVEGTNAKSNGLYNLVSSLLNQGVPIDCVGLQSHFILDQIPSTLQANMQRFANLGLEVNITELDIRMTLPADSAKLSRQATQYASVVGTCLAVANCGGITVWGFGDVDSWIPGVFDGQGAACLYDNNYAPKPAYNAMLTAFGGEPGGEDPGDPGEPPVTGCVANYQVTSRWNAGSVVNVSVTTAQAVTGWAVTFNLPSGESVTNSWNTALSQSGAAVTARNASYNGSVGAGGSFSFGFQTNSGAVYSAPVLTLNGTVCTAS</sequence>
<reference evidence="14 15" key="1">
    <citation type="submission" date="2019-03" db="EMBL/GenBank/DDBJ databases">
        <title>Draft genome sequences of novel Actinobacteria.</title>
        <authorList>
            <person name="Sahin N."/>
            <person name="Ay H."/>
            <person name="Saygin H."/>
        </authorList>
    </citation>
    <scope>NUCLEOTIDE SEQUENCE [LARGE SCALE GENOMIC DNA]</scope>
    <source>
        <strain evidence="14 15">DSM 41900</strain>
    </source>
</reference>
<evidence type="ECO:0000259" key="13">
    <source>
        <dbReference type="PROSITE" id="PS51760"/>
    </source>
</evidence>
<dbReference type="Pfam" id="PF00331">
    <property type="entry name" value="Glyco_hydro_10"/>
    <property type="match status" value="1"/>
</dbReference>
<comment type="caution">
    <text evidence="14">The sequence shown here is derived from an EMBL/GenBank/DDBJ whole genome shotgun (WGS) entry which is preliminary data.</text>
</comment>
<dbReference type="Pfam" id="PF00553">
    <property type="entry name" value="CBM_2"/>
    <property type="match status" value="1"/>
</dbReference>
<evidence type="ECO:0000256" key="3">
    <source>
        <dbReference type="ARBA" id="ARBA00022651"/>
    </source>
</evidence>
<keyword evidence="3 14" id="KW-0858">Xylan degradation</keyword>
<evidence type="ECO:0000256" key="4">
    <source>
        <dbReference type="ARBA" id="ARBA00022729"/>
    </source>
</evidence>
<dbReference type="SMART" id="SM00637">
    <property type="entry name" value="CBD_II"/>
    <property type="match status" value="1"/>
</dbReference>
<dbReference type="Gene3D" id="2.60.40.290">
    <property type="match status" value="1"/>
</dbReference>
<keyword evidence="15" id="KW-1185">Reference proteome</keyword>
<dbReference type="InterPro" id="IPR017853">
    <property type="entry name" value="GH"/>
</dbReference>
<comment type="similarity">
    <text evidence="2 10">Belongs to the glycosyl hydrolase 10 (cellulase F) family.</text>
</comment>
<keyword evidence="7 10" id="KW-0326">Glycosidase</keyword>
<feature type="domain" description="GH10" evidence="13">
    <location>
        <begin position="50"/>
        <end position="364"/>
    </location>
</feature>
<dbReference type="OrthoDB" id="9815836at2"/>
<accession>A0A4R4TLZ4</accession>
<name>A0A4R4TLZ4_9ACTN</name>
<organism evidence="14 15">
    <name type="scientific">Streptomyces hainanensis</name>
    <dbReference type="NCBI Taxonomy" id="402648"/>
    <lineage>
        <taxon>Bacteria</taxon>
        <taxon>Bacillati</taxon>
        <taxon>Actinomycetota</taxon>
        <taxon>Actinomycetes</taxon>
        <taxon>Kitasatosporales</taxon>
        <taxon>Streptomycetaceae</taxon>
        <taxon>Streptomyces</taxon>
    </lineage>
</organism>
<dbReference type="InterPro" id="IPR012291">
    <property type="entry name" value="CBM2_carb-bd_dom_sf"/>
</dbReference>
<dbReference type="Gene3D" id="3.20.20.80">
    <property type="entry name" value="Glycosidases"/>
    <property type="match status" value="1"/>
</dbReference>
<dbReference type="SUPFAM" id="SSF49384">
    <property type="entry name" value="Carbohydrate-binding domain"/>
    <property type="match status" value="1"/>
</dbReference>
<keyword evidence="6 10" id="KW-0119">Carbohydrate metabolism</keyword>
<evidence type="ECO:0000256" key="5">
    <source>
        <dbReference type="ARBA" id="ARBA00022801"/>
    </source>
</evidence>
<evidence type="ECO:0000259" key="12">
    <source>
        <dbReference type="PROSITE" id="PS51173"/>
    </source>
</evidence>
<comment type="catalytic activity">
    <reaction evidence="1 10">
        <text>Endohydrolysis of (1-&gt;4)-beta-D-xylosidic linkages in xylans.</text>
        <dbReference type="EC" id="3.2.1.8"/>
    </reaction>
</comment>
<dbReference type="InterPro" id="IPR001000">
    <property type="entry name" value="GH10_dom"/>
</dbReference>
<evidence type="ECO:0000256" key="6">
    <source>
        <dbReference type="ARBA" id="ARBA00023277"/>
    </source>
</evidence>
<dbReference type="GO" id="GO:0030247">
    <property type="term" value="F:polysaccharide binding"/>
    <property type="evidence" value="ECO:0007669"/>
    <property type="project" value="UniProtKB-UniRule"/>
</dbReference>
<keyword evidence="5 10" id="KW-0378">Hydrolase</keyword>
<evidence type="ECO:0000256" key="1">
    <source>
        <dbReference type="ARBA" id="ARBA00000681"/>
    </source>
</evidence>
<dbReference type="InterPro" id="IPR044846">
    <property type="entry name" value="GH10"/>
</dbReference>
<dbReference type="InterPro" id="IPR001919">
    <property type="entry name" value="CBD2"/>
</dbReference>
<dbReference type="PROSITE" id="PS51173">
    <property type="entry name" value="CBM2"/>
    <property type="match status" value="1"/>
</dbReference>
<dbReference type="InterPro" id="IPR008965">
    <property type="entry name" value="CBM2/CBM3_carb-bd_dom_sf"/>
</dbReference>
<evidence type="ECO:0000256" key="10">
    <source>
        <dbReference type="RuleBase" id="RU361174"/>
    </source>
</evidence>
<keyword evidence="4 11" id="KW-0732">Signal</keyword>
<dbReference type="PROSITE" id="PS00591">
    <property type="entry name" value="GH10_1"/>
    <property type="match status" value="1"/>
</dbReference>
<dbReference type="Proteomes" id="UP000295345">
    <property type="component" value="Unassembled WGS sequence"/>
</dbReference>
<dbReference type="PROSITE" id="PS51760">
    <property type="entry name" value="GH10_2"/>
    <property type="match status" value="1"/>
</dbReference>
<dbReference type="InterPro" id="IPR031158">
    <property type="entry name" value="GH10_AS"/>
</dbReference>
<dbReference type="SUPFAM" id="SSF51445">
    <property type="entry name" value="(Trans)glycosidases"/>
    <property type="match status" value="1"/>
</dbReference>
<evidence type="ECO:0000256" key="7">
    <source>
        <dbReference type="ARBA" id="ARBA00023295"/>
    </source>
</evidence>
<evidence type="ECO:0000313" key="14">
    <source>
        <dbReference type="EMBL" id="TDC76332.1"/>
    </source>
</evidence>
<dbReference type="SMART" id="SM00633">
    <property type="entry name" value="Glyco_10"/>
    <property type="match status" value="1"/>
</dbReference>
<keyword evidence="8 10" id="KW-0624">Polysaccharide degradation</keyword>
<dbReference type="PRINTS" id="PR00134">
    <property type="entry name" value="GLHYDRLASE10"/>
</dbReference>
<proteinExistence type="inferred from homology"/>
<evidence type="ECO:0000256" key="2">
    <source>
        <dbReference type="ARBA" id="ARBA00007495"/>
    </source>
</evidence>
<feature type="signal peptide" evidence="11">
    <location>
        <begin position="1"/>
        <end position="30"/>
    </location>
</feature>
<dbReference type="EMBL" id="SMKI01000079">
    <property type="protein sequence ID" value="TDC76332.1"/>
    <property type="molecule type" value="Genomic_DNA"/>
</dbReference>
<feature type="chain" id="PRO_5020816317" description="Beta-xylanase" evidence="11">
    <location>
        <begin position="31"/>
        <end position="485"/>
    </location>
</feature>
<evidence type="ECO:0000256" key="11">
    <source>
        <dbReference type="SAM" id="SignalP"/>
    </source>
</evidence>
<evidence type="ECO:0000256" key="9">
    <source>
        <dbReference type="PROSITE-ProRule" id="PRU10061"/>
    </source>
</evidence>
<dbReference type="PANTHER" id="PTHR31490:SF88">
    <property type="entry name" value="BETA-XYLANASE"/>
    <property type="match status" value="1"/>
</dbReference>
<dbReference type="AlphaFoldDB" id="A0A4R4TLZ4"/>
<dbReference type="GO" id="GO:0031176">
    <property type="term" value="F:endo-1,4-beta-xylanase activity"/>
    <property type="evidence" value="ECO:0007669"/>
    <property type="project" value="UniProtKB-EC"/>
</dbReference>
<protein>
    <recommendedName>
        <fullName evidence="10">Beta-xylanase</fullName>
        <ecNumber evidence="10">3.2.1.8</ecNumber>
    </recommendedName>
</protein>
<gene>
    <name evidence="14" type="ORF">E1283_10090</name>
</gene>
<dbReference type="PANTHER" id="PTHR31490">
    <property type="entry name" value="GLYCOSYL HYDROLASE"/>
    <property type="match status" value="1"/>
</dbReference>
<dbReference type="GO" id="GO:0045493">
    <property type="term" value="P:xylan catabolic process"/>
    <property type="evidence" value="ECO:0007669"/>
    <property type="project" value="UniProtKB-KW"/>
</dbReference>
<feature type="active site" description="Nucleophile" evidence="9">
    <location>
        <position position="286"/>
    </location>
</feature>
<feature type="domain" description="CBM2" evidence="12">
    <location>
        <begin position="378"/>
        <end position="485"/>
    </location>
</feature>
<evidence type="ECO:0000256" key="8">
    <source>
        <dbReference type="ARBA" id="ARBA00023326"/>
    </source>
</evidence>
<dbReference type="EC" id="3.2.1.8" evidence="10"/>
<evidence type="ECO:0000313" key="15">
    <source>
        <dbReference type="Proteomes" id="UP000295345"/>
    </source>
</evidence>